<dbReference type="InterPro" id="IPR000397">
    <property type="entry name" value="Heat_shock_Hsp33"/>
</dbReference>
<evidence type="ECO:0000256" key="2">
    <source>
        <dbReference type="ARBA" id="ARBA00022833"/>
    </source>
</evidence>
<dbReference type="Gene3D" id="3.55.30.10">
    <property type="entry name" value="Hsp33 domain"/>
    <property type="match status" value="1"/>
</dbReference>
<keyword evidence="1 6" id="KW-0963">Cytoplasm</keyword>
<dbReference type="HAMAP" id="MF_00117">
    <property type="entry name" value="HslO"/>
    <property type="match status" value="1"/>
</dbReference>
<dbReference type="PANTHER" id="PTHR30111:SF1">
    <property type="entry name" value="33 KDA CHAPERONIN"/>
    <property type="match status" value="1"/>
</dbReference>
<keyword evidence="5 6" id="KW-0676">Redox-active center</keyword>
<keyword evidence="3 6" id="KW-1015">Disulfide bond</keyword>
<dbReference type="Pfam" id="PF01430">
    <property type="entry name" value="HSP33"/>
    <property type="match status" value="1"/>
</dbReference>
<organism evidence="7 8">
    <name type="scientific">Alkalispirillum mobile</name>
    <dbReference type="NCBI Taxonomy" id="85925"/>
    <lineage>
        <taxon>Bacteria</taxon>
        <taxon>Pseudomonadati</taxon>
        <taxon>Pseudomonadota</taxon>
        <taxon>Gammaproteobacteria</taxon>
        <taxon>Chromatiales</taxon>
        <taxon>Ectothiorhodospiraceae</taxon>
        <taxon>Alkalispirillum</taxon>
    </lineage>
</organism>
<dbReference type="Gene3D" id="3.90.1280.10">
    <property type="entry name" value="HSP33 redox switch-like"/>
    <property type="match status" value="1"/>
</dbReference>
<gene>
    <name evidence="6" type="primary">hslO</name>
    <name evidence="7" type="ORF">DFR31_1538</name>
</gene>
<comment type="subcellular location">
    <subcellularLocation>
        <location evidence="6">Cytoplasm</location>
    </subcellularLocation>
</comment>
<evidence type="ECO:0000313" key="7">
    <source>
        <dbReference type="EMBL" id="RLK51595.1"/>
    </source>
</evidence>
<evidence type="ECO:0000256" key="6">
    <source>
        <dbReference type="HAMAP-Rule" id="MF_00117"/>
    </source>
</evidence>
<proteinExistence type="inferred from homology"/>
<comment type="PTM">
    <text evidence="6">Under oxidizing conditions two disulfide bonds are formed involving the reactive cysteines. Under reducing conditions zinc is bound to the reactive cysteines and the protein is inactive.</text>
</comment>
<dbReference type="GO" id="GO:0051082">
    <property type="term" value="F:unfolded protein binding"/>
    <property type="evidence" value="ECO:0007669"/>
    <property type="project" value="UniProtKB-UniRule"/>
</dbReference>
<dbReference type="InterPro" id="IPR023212">
    <property type="entry name" value="Hsp33_helix_hairpin_bin_dom_sf"/>
</dbReference>
<dbReference type="Gene3D" id="1.10.287.480">
    <property type="entry name" value="helix hairpin bin"/>
    <property type="match status" value="1"/>
</dbReference>
<comment type="caution">
    <text evidence="7">The sequence shown here is derived from an EMBL/GenBank/DDBJ whole genome shotgun (WGS) entry which is preliminary data.</text>
</comment>
<reference evidence="7 8" key="1">
    <citation type="submission" date="2018-10" db="EMBL/GenBank/DDBJ databases">
        <title>Genomic Encyclopedia of Type Strains, Phase IV (KMG-IV): sequencing the most valuable type-strain genomes for metagenomic binning, comparative biology and taxonomic classification.</title>
        <authorList>
            <person name="Goeker M."/>
        </authorList>
    </citation>
    <scope>NUCLEOTIDE SEQUENCE [LARGE SCALE GENOMIC DNA]</scope>
    <source>
        <strain evidence="7 8">DSM 12769</strain>
    </source>
</reference>
<dbReference type="InterPro" id="IPR016153">
    <property type="entry name" value="Heat_shock_Hsp33_N"/>
</dbReference>
<keyword evidence="8" id="KW-1185">Reference proteome</keyword>
<comment type="function">
    <text evidence="6">Redox regulated molecular chaperone. Protects both thermally unfolding and oxidatively damaged proteins from irreversible aggregation. Plays an important role in the bacterial defense system toward oxidative stress.</text>
</comment>
<dbReference type="SUPFAM" id="SSF64397">
    <property type="entry name" value="Hsp33 domain"/>
    <property type="match status" value="1"/>
</dbReference>
<keyword evidence="2 6" id="KW-0862">Zinc</keyword>
<evidence type="ECO:0000256" key="3">
    <source>
        <dbReference type="ARBA" id="ARBA00023157"/>
    </source>
</evidence>
<sequence length="294" mass="32625">MTDHLHRFIFEHASIRGELVQLSDSYQEVLRRREMPEGLARLTGEAMAAGALLVATLKFKGQLSLQFQGDGPVGLLLIQVGSDGGLRATARWNEDTPLPGPGATLAQFFGKGHLAITIEPKDEGERYQGLVGLGAGNLAEAVEGYFRDSEQLATRVWLTSDDHTAAGMLLQRLPGEEGDPDAWNRAGLLTDTLTMEELRGLDTGEILRRLFHEEDLRLFDPTPFRFHCNCSRERISNILLSMGEGEIRSLLEEQGVIETHCQFCNAGYRFDAVDIEHLFSDKPHHGPQTPPTQH</sequence>
<dbReference type="CDD" id="cd00498">
    <property type="entry name" value="Hsp33"/>
    <property type="match status" value="1"/>
</dbReference>
<feature type="disulfide bond" description="Redox-active" evidence="6">
    <location>
        <begin position="228"/>
        <end position="230"/>
    </location>
</feature>
<evidence type="ECO:0000313" key="8">
    <source>
        <dbReference type="Proteomes" id="UP000275461"/>
    </source>
</evidence>
<feature type="disulfide bond" description="Redox-active" evidence="6">
    <location>
        <begin position="261"/>
        <end position="264"/>
    </location>
</feature>
<dbReference type="SUPFAM" id="SSF118352">
    <property type="entry name" value="HSP33 redox switch-like"/>
    <property type="match status" value="1"/>
</dbReference>
<dbReference type="EMBL" id="RCDA01000001">
    <property type="protein sequence ID" value="RLK51595.1"/>
    <property type="molecule type" value="Genomic_DNA"/>
</dbReference>
<dbReference type="GO" id="GO:0042026">
    <property type="term" value="P:protein refolding"/>
    <property type="evidence" value="ECO:0007669"/>
    <property type="project" value="TreeGrafter"/>
</dbReference>
<dbReference type="GO" id="GO:0044183">
    <property type="term" value="F:protein folding chaperone"/>
    <property type="evidence" value="ECO:0007669"/>
    <property type="project" value="TreeGrafter"/>
</dbReference>
<dbReference type="AlphaFoldDB" id="A0A498C6T2"/>
<protein>
    <recommendedName>
        <fullName evidence="6">33 kDa chaperonin</fullName>
    </recommendedName>
    <alternativeName>
        <fullName evidence="6">Heat shock protein 33 homolog</fullName>
        <shortName evidence="6">HSP33</shortName>
    </alternativeName>
</protein>
<dbReference type="InterPro" id="IPR016154">
    <property type="entry name" value="Heat_shock_Hsp33_C"/>
</dbReference>
<comment type="similarity">
    <text evidence="6">Belongs to the HSP33 family.</text>
</comment>
<accession>A0A498C6T2</accession>
<dbReference type="NCBIfam" id="NF001033">
    <property type="entry name" value="PRK00114.1"/>
    <property type="match status" value="1"/>
</dbReference>
<name>A0A498C6T2_9GAMM</name>
<dbReference type="PIRSF" id="PIRSF005261">
    <property type="entry name" value="Heat_shock_Hsp33"/>
    <property type="match status" value="1"/>
</dbReference>
<dbReference type="GO" id="GO:0005737">
    <property type="term" value="C:cytoplasm"/>
    <property type="evidence" value="ECO:0007669"/>
    <property type="project" value="UniProtKB-SubCell"/>
</dbReference>
<dbReference type="RefSeq" id="WP_121441995.1">
    <property type="nucleotide sequence ID" value="NZ_RCDA01000001.1"/>
</dbReference>
<evidence type="ECO:0000256" key="5">
    <source>
        <dbReference type="ARBA" id="ARBA00023284"/>
    </source>
</evidence>
<evidence type="ECO:0000256" key="4">
    <source>
        <dbReference type="ARBA" id="ARBA00023186"/>
    </source>
</evidence>
<evidence type="ECO:0000256" key="1">
    <source>
        <dbReference type="ARBA" id="ARBA00022490"/>
    </source>
</evidence>
<dbReference type="Proteomes" id="UP000275461">
    <property type="component" value="Unassembled WGS sequence"/>
</dbReference>
<dbReference type="PANTHER" id="PTHR30111">
    <property type="entry name" value="33 KDA CHAPERONIN"/>
    <property type="match status" value="1"/>
</dbReference>
<dbReference type="OrthoDB" id="9793753at2"/>
<keyword evidence="4 6" id="KW-0143">Chaperone</keyword>